<organism evidence="1 2">
    <name type="scientific">Aspergillus transmontanensis</name>
    <dbReference type="NCBI Taxonomy" id="1034304"/>
    <lineage>
        <taxon>Eukaryota</taxon>
        <taxon>Fungi</taxon>
        <taxon>Dikarya</taxon>
        <taxon>Ascomycota</taxon>
        <taxon>Pezizomycotina</taxon>
        <taxon>Eurotiomycetes</taxon>
        <taxon>Eurotiomycetidae</taxon>
        <taxon>Eurotiales</taxon>
        <taxon>Aspergillaceae</taxon>
        <taxon>Aspergillus</taxon>
        <taxon>Aspergillus subgen. Circumdati</taxon>
    </lineage>
</organism>
<gene>
    <name evidence="1" type="ORF">BDV41DRAFT_127429</name>
</gene>
<evidence type="ECO:0000313" key="2">
    <source>
        <dbReference type="Proteomes" id="UP000325433"/>
    </source>
</evidence>
<keyword evidence="2" id="KW-1185">Reference proteome</keyword>
<name>A0A5N6W6D8_9EURO</name>
<dbReference type="AlphaFoldDB" id="A0A5N6W6D8"/>
<evidence type="ECO:0000313" key="1">
    <source>
        <dbReference type="EMBL" id="KAE8316401.1"/>
    </source>
</evidence>
<proteinExistence type="predicted"/>
<accession>A0A5N6W6D8</accession>
<sequence>MHSLVPDNRPLLYLASIVSFLESSSNSGATSYPRTVGAGQIPSLRRSQSSVGTTEKPLFLVRTPKTEFLVQMVRIPESRDLMNTSIFQLHLLRHTNFLLPPSVGAGCIKELKYEE</sequence>
<reference evidence="2" key="1">
    <citation type="submission" date="2019-04" db="EMBL/GenBank/DDBJ databases">
        <title>Friends and foes A comparative genomics studyof 23 Aspergillus species from section Flavi.</title>
        <authorList>
            <consortium name="DOE Joint Genome Institute"/>
            <person name="Kjaerbolling I."/>
            <person name="Vesth T."/>
            <person name="Frisvad J.C."/>
            <person name="Nybo J.L."/>
            <person name="Theobald S."/>
            <person name="Kildgaard S."/>
            <person name="Isbrandt T."/>
            <person name="Kuo A."/>
            <person name="Sato A."/>
            <person name="Lyhne E.K."/>
            <person name="Kogle M.E."/>
            <person name="Wiebenga A."/>
            <person name="Kun R.S."/>
            <person name="Lubbers R.J."/>
            <person name="Makela M.R."/>
            <person name="Barry K."/>
            <person name="Chovatia M."/>
            <person name="Clum A."/>
            <person name="Daum C."/>
            <person name="Haridas S."/>
            <person name="He G."/>
            <person name="LaButti K."/>
            <person name="Lipzen A."/>
            <person name="Mondo S."/>
            <person name="Riley R."/>
            <person name="Salamov A."/>
            <person name="Simmons B.A."/>
            <person name="Magnuson J.K."/>
            <person name="Henrissat B."/>
            <person name="Mortensen U.H."/>
            <person name="Larsen T.O."/>
            <person name="Devries R.P."/>
            <person name="Grigoriev I.V."/>
            <person name="Machida M."/>
            <person name="Baker S.E."/>
            <person name="Andersen M.R."/>
        </authorList>
    </citation>
    <scope>NUCLEOTIDE SEQUENCE [LARGE SCALE GENOMIC DNA]</scope>
    <source>
        <strain evidence="2">CBS 130015</strain>
    </source>
</reference>
<dbReference type="EMBL" id="ML738307">
    <property type="protein sequence ID" value="KAE8316401.1"/>
    <property type="molecule type" value="Genomic_DNA"/>
</dbReference>
<protein>
    <submittedName>
        <fullName evidence="1">Uncharacterized protein</fullName>
    </submittedName>
</protein>
<dbReference type="Proteomes" id="UP000325433">
    <property type="component" value="Unassembled WGS sequence"/>
</dbReference>